<sequence>MLAVLGLAWLAGTTTGARQAVALAERFVPGFSAEVVDGSLWRGVSLNRLRYDMPGVSVAADAVVLRWQPGCLMDGTVCVDRLATRGLDVAVDTGELPAGQPTAQPGDGGFALPVRIAVSRVVLDDTQVRVDERRLRLASLTTAADAAGNRLSMDETTLDGLQIDLPAPPADGGDGGGTSAGGADMAFPPEDFRLSLPDAVPLPLIVELAGVTLRDATIHRGEAAYTLSRLHIAGALSTERIRLDALSLRAPAAELDAHGKVGLGGDWPIQLTLNAHSGRYPGGGDQTLKLTAGGSLADLDVTADAGGPVSARLEAHTALFTPGLPSRLRLRAEALAWPLTGEPTVRAGGVDLQADGGLKGWSLGLDAGIGGPGIPQGQWRLAAEGDTAHAAIRTLTGQVLGGTVSGDGGVAWGDGLDWQARIEVDGIAGDATVPLPVPVKRLALTADGDTGSARIERLDAALLGGSVSAKGLVDWRSGLEWQAALTAEDLDPGQYRSGLDGRLGGRVATTGALRGGDLSVVLAIPGVEGRLRGYPVSLRGHLARAPGAGWRFDGLRLRSGPDEIAVDGGLADGRWDARARLDLPELAALWPGVAGTLNGDVRVGGAMTAPDVSASLDGTGIAYQDIRVDRLAVEGSVAALMTRASRLRVSAGGVARDGQELGDVTAALDGTRAQHQLVVNVEGGGPVTGSLRLDGGLAADSGDWDGTLTEATVSAGPERWTLVDRPALRWRAGPGELHVDAHCWRRDQGRLCLTEPLVAGAGGARADLRIGDLPLAVLKPWLPEGLAWSATLNADARVRWQGSGLPRVEVSARTGEGSITAARSETDEPVTLDYRSLTVDAGLDDDGARLELALTAEQLGSVNIQASTDPRAAEPGLDGRVRIDGIRLGLVQPFLPQLRRLEGTVTVDGSLGGQLRAPTFDGTVRLRDGVVAVQSLPVPLEAVTLSARIQGTRATLSGGFKSGEGRASLGGSISWGDGLHANVAVSGEGLEVAYPPLVRVRVSPAMTITYDGSALSVNGRLTVPQGRITLEELPENAVAVSDDVVIVNRGDGGGESKREEGLKLSTNVYLVLGDDVRFQGFGVETALAGALQLRQIGTSSAEAFGEISLVDGTFERYGQRLKIRQGRFIFSGPITEPQIDLEAVRDTGEVIAGLRVTGPPSALQANVFSEPSMPEADALSYLITGRGPGAGTPGENQLVTQAALGLGLMGGRGIGSSLAGQLGVEDFQLETAGSGQDTQVAVSGYVAPNLLVRYGVGVFSPENTLTLRYQLTERLYLEAVSGMESALDLFYSFDF</sequence>
<dbReference type="Pfam" id="PF04357">
    <property type="entry name" value="TamB"/>
    <property type="match status" value="1"/>
</dbReference>
<keyword evidence="3" id="KW-1133">Transmembrane helix</keyword>
<dbReference type="EMBL" id="MN079259">
    <property type="protein sequence ID" value="QEA07485.1"/>
    <property type="molecule type" value="Genomic_DNA"/>
</dbReference>
<evidence type="ECO:0000256" key="4">
    <source>
        <dbReference type="ARBA" id="ARBA00023136"/>
    </source>
</evidence>
<dbReference type="PANTHER" id="PTHR36985:SF1">
    <property type="entry name" value="TRANSLOCATION AND ASSEMBLY MODULE SUBUNIT TAMB"/>
    <property type="match status" value="1"/>
</dbReference>
<evidence type="ECO:0000256" key="1">
    <source>
        <dbReference type="ARBA" id="ARBA00004167"/>
    </source>
</evidence>
<dbReference type="GO" id="GO:0005886">
    <property type="term" value="C:plasma membrane"/>
    <property type="evidence" value="ECO:0007669"/>
    <property type="project" value="InterPro"/>
</dbReference>
<organism evidence="6">
    <name type="scientific">uncultured organism</name>
    <dbReference type="NCBI Taxonomy" id="155900"/>
    <lineage>
        <taxon>unclassified sequences</taxon>
        <taxon>environmental samples</taxon>
    </lineage>
</organism>
<gene>
    <name evidence="6" type="primary">tamB_2</name>
    <name evidence="6" type="ORF">KBTEX_03836</name>
</gene>
<keyword evidence="2" id="KW-0812">Transmembrane</keyword>
<evidence type="ECO:0000256" key="3">
    <source>
        <dbReference type="ARBA" id="ARBA00022989"/>
    </source>
</evidence>
<dbReference type="PANTHER" id="PTHR36985">
    <property type="entry name" value="TRANSLOCATION AND ASSEMBLY MODULE SUBUNIT TAMB"/>
    <property type="match status" value="1"/>
</dbReference>
<evidence type="ECO:0000313" key="6">
    <source>
        <dbReference type="EMBL" id="QEA07485.1"/>
    </source>
</evidence>
<feature type="domain" description="Translocation and assembly module TamB C-terminal" evidence="5">
    <location>
        <begin position="962"/>
        <end position="1295"/>
    </location>
</feature>
<dbReference type="InterPro" id="IPR007452">
    <property type="entry name" value="TamB_C"/>
</dbReference>
<name>A0A5B8RK25_9ZZZZ</name>
<accession>A0A5B8RK25</accession>
<keyword evidence="4" id="KW-0472">Membrane</keyword>
<evidence type="ECO:0000256" key="2">
    <source>
        <dbReference type="ARBA" id="ARBA00022692"/>
    </source>
</evidence>
<protein>
    <submittedName>
        <fullName evidence="6">Translocation and assembly module subunit TamB</fullName>
    </submittedName>
</protein>
<reference evidence="6" key="1">
    <citation type="submission" date="2019-06" db="EMBL/GenBank/DDBJ databases">
        <authorList>
            <person name="Murdoch R.W."/>
            <person name="Fathepure B."/>
        </authorList>
    </citation>
    <scope>NUCLEOTIDE SEQUENCE</scope>
</reference>
<proteinExistence type="predicted"/>
<dbReference type="GO" id="GO:0009306">
    <property type="term" value="P:protein secretion"/>
    <property type="evidence" value="ECO:0007669"/>
    <property type="project" value="InterPro"/>
</dbReference>
<comment type="subcellular location">
    <subcellularLocation>
        <location evidence="1">Membrane</location>
        <topology evidence="1">Single-pass membrane protein</topology>
    </subcellularLocation>
</comment>
<evidence type="ECO:0000259" key="5">
    <source>
        <dbReference type="Pfam" id="PF04357"/>
    </source>
</evidence>